<proteinExistence type="predicted"/>
<dbReference type="Proteomes" id="UP000252139">
    <property type="component" value="Unassembled WGS sequence"/>
</dbReference>
<reference evidence="1 2" key="1">
    <citation type="journal article" date="2018" name="G3 (Bethesda)">
        <title>Phylogenetic and Phylogenomic Definition of Rhizopus Species.</title>
        <authorList>
            <person name="Gryganskyi A.P."/>
            <person name="Golan J."/>
            <person name="Dolatabadi S."/>
            <person name="Mondo S."/>
            <person name="Robb S."/>
            <person name="Idnurm A."/>
            <person name="Muszewska A."/>
            <person name="Steczkiewicz K."/>
            <person name="Masonjones S."/>
            <person name="Liao H.L."/>
            <person name="Gajdeczka M.T."/>
            <person name="Anike F."/>
            <person name="Vuek A."/>
            <person name="Anishchenko I.M."/>
            <person name="Voigt K."/>
            <person name="de Hoog G.S."/>
            <person name="Smith M.E."/>
            <person name="Heitman J."/>
            <person name="Vilgalys R."/>
            <person name="Stajich J.E."/>
        </authorList>
    </citation>
    <scope>NUCLEOTIDE SEQUENCE [LARGE SCALE GENOMIC DNA]</scope>
    <source>
        <strain evidence="1 2">CBS 357.93</strain>
    </source>
</reference>
<name>A0A367IWA6_RHIAZ</name>
<dbReference type="OrthoDB" id="2206543at2759"/>
<dbReference type="EMBL" id="PJQL01003187">
    <property type="protein sequence ID" value="RCH82005.1"/>
    <property type="molecule type" value="Genomic_DNA"/>
</dbReference>
<evidence type="ECO:0000313" key="1">
    <source>
        <dbReference type="EMBL" id="RCH82005.1"/>
    </source>
</evidence>
<comment type="caution">
    <text evidence="1">The sequence shown here is derived from an EMBL/GenBank/DDBJ whole genome shotgun (WGS) entry which is preliminary data.</text>
</comment>
<protein>
    <submittedName>
        <fullName evidence="1">Uncharacterized protein</fullName>
    </submittedName>
</protein>
<dbReference type="STRING" id="86630.A0A367IWA6"/>
<accession>A0A367IWA6</accession>
<keyword evidence="2" id="KW-1185">Reference proteome</keyword>
<sequence length="128" mass="14834">MADARTFNVPSVDHGYKFLYLPLRRRLPIDQLRSRLRQLNSVYNHDPLDPLNLRNPDYDDWNEASRTITARGLFLCRILHALDYLKGPVKQSVASFFANKGYIDCGDFPELFSVKKTSYYCSLNGLPF</sequence>
<organism evidence="1 2">
    <name type="scientific">Rhizopus azygosporus</name>
    <name type="common">Rhizopus microsporus var. azygosporus</name>
    <dbReference type="NCBI Taxonomy" id="86630"/>
    <lineage>
        <taxon>Eukaryota</taxon>
        <taxon>Fungi</taxon>
        <taxon>Fungi incertae sedis</taxon>
        <taxon>Mucoromycota</taxon>
        <taxon>Mucoromycotina</taxon>
        <taxon>Mucoromycetes</taxon>
        <taxon>Mucorales</taxon>
        <taxon>Mucorineae</taxon>
        <taxon>Rhizopodaceae</taxon>
        <taxon>Rhizopus</taxon>
    </lineage>
</organism>
<gene>
    <name evidence="1" type="ORF">CU097_003946</name>
</gene>
<dbReference type="AlphaFoldDB" id="A0A367IWA6"/>
<evidence type="ECO:0000313" key="2">
    <source>
        <dbReference type="Proteomes" id="UP000252139"/>
    </source>
</evidence>